<gene>
    <name evidence="4" type="ORF">ACELLULO517_12700</name>
</gene>
<dbReference type="GO" id="GO:0140643">
    <property type="term" value="F:hydroxymethylglutaryl-CoA reductase (NADH) activity"/>
    <property type="evidence" value="ECO:0007669"/>
    <property type="project" value="UniProtKB-EC"/>
</dbReference>
<evidence type="ECO:0000256" key="2">
    <source>
        <dbReference type="ARBA" id="ARBA00023002"/>
    </source>
</evidence>
<reference evidence="4 5" key="1">
    <citation type="journal article" date="2021" name="Microorganisms">
        <title>Acidisoma silvae sp. nov. and Acidisomacellulosilytica sp. nov., Two Acidophilic Bacteria Isolated from Decaying Wood, Hydrolyzing Cellulose and Producing Poly-3-hydroxybutyrate.</title>
        <authorList>
            <person name="Mieszkin S."/>
            <person name="Pouder E."/>
            <person name="Uroz S."/>
            <person name="Simon-Colin C."/>
            <person name="Alain K."/>
        </authorList>
    </citation>
    <scope>NUCLEOTIDE SEQUENCE [LARGE SCALE GENOMIC DNA]</scope>
    <source>
        <strain evidence="4 5">HW T5.17</strain>
    </source>
</reference>
<dbReference type="RefSeq" id="WP_227307773.1">
    <property type="nucleotide sequence ID" value="NZ_JAESVA010000004.1"/>
</dbReference>
<dbReference type="PROSITE" id="PS00318">
    <property type="entry name" value="HMG_COA_REDUCTASE_2"/>
    <property type="match status" value="1"/>
</dbReference>
<dbReference type="GO" id="GO:0004420">
    <property type="term" value="F:hydroxymethylglutaryl-CoA reductase (NADPH) activity"/>
    <property type="evidence" value="ECO:0007669"/>
    <property type="project" value="InterPro"/>
</dbReference>
<sequence length="428" mass="45253">MQPETIKTQQPDLTGAAPAARLHQVAAFAGLSADQTAHLAQPSNIERSIADHMIENMVTTLAIPVGVATGLLVDGQEVMVPLAIEETSIVSFVTDSARKCRPAGGITTSMSGTVMIAQIQLVHVPDPYRTRTLILERRDEIGALCDACDPTLLRMGGGFRDIEVRIIDTAAGPMVVLHLLIDTRDAMGANTVNTMAEAVAPRLKEWTGAQPLLRILSNLADRRLARAHATWRPADIGGEAVRDAIVLAYRFADADPYRATTNNKGIMNGISAVVLATGNDTRAVEAGAHAYAARSGRYRSLSQWEVDAEGNLCGSIELPMAVGLVGGATRTHPTARVLLAITGAKTAEGLARIIAAVGLVQNFGALHALTTDGIQKGHMARHASNVAIDAGAVGEDVAQVAQEMIARRSINVETAKAILAERQSQRAD</sequence>
<dbReference type="PROSITE" id="PS50065">
    <property type="entry name" value="HMG_COA_REDUCTASE_4"/>
    <property type="match status" value="1"/>
</dbReference>
<dbReference type="Pfam" id="PF00368">
    <property type="entry name" value="HMG-CoA_red"/>
    <property type="match status" value="1"/>
</dbReference>
<dbReference type="InterPro" id="IPR002202">
    <property type="entry name" value="HMG_CoA_Rdtase"/>
</dbReference>
<comment type="caution">
    <text evidence="4">The sequence shown here is derived from an EMBL/GenBank/DDBJ whole genome shotgun (WGS) entry which is preliminary data.</text>
</comment>
<dbReference type="SUPFAM" id="SSF56542">
    <property type="entry name" value="Substrate-binding domain of HMG-CoA reductase"/>
    <property type="match status" value="1"/>
</dbReference>
<dbReference type="Gene3D" id="3.90.770.10">
    <property type="entry name" value="3-hydroxy-3-methylglutaryl-coenzyme A Reductase, Chain A, domain 2"/>
    <property type="match status" value="2"/>
</dbReference>
<name>A0A963Z1H7_9PROT</name>
<dbReference type="PANTHER" id="PTHR10572:SF24">
    <property type="entry name" value="3-HYDROXY-3-METHYLGLUTARYL-COENZYME A REDUCTASE"/>
    <property type="match status" value="1"/>
</dbReference>
<dbReference type="AlphaFoldDB" id="A0A963Z1H7"/>
<keyword evidence="2 3" id="KW-0560">Oxidoreductase</keyword>
<evidence type="ECO:0000256" key="1">
    <source>
        <dbReference type="ARBA" id="ARBA00007661"/>
    </source>
</evidence>
<comment type="similarity">
    <text evidence="1 3">Belongs to the HMG-CoA reductase family.</text>
</comment>
<evidence type="ECO:0000256" key="3">
    <source>
        <dbReference type="RuleBase" id="RU361219"/>
    </source>
</evidence>
<dbReference type="InterPro" id="IPR009023">
    <property type="entry name" value="HMG_CoA_Rdtase_NAD(P)-bd_sf"/>
</dbReference>
<comment type="pathway">
    <text evidence="3">Metabolic intermediate metabolism; (R)-mevalonate degradation; (S)-3-hydroxy-3-methylglutaryl-CoA from (R)-mevalonate: step 1/1.</text>
</comment>
<proteinExistence type="inferred from homology"/>
<dbReference type="Proteomes" id="UP000721844">
    <property type="component" value="Unassembled WGS sequence"/>
</dbReference>
<dbReference type="InterPro" id="IPR009029">
    <property type="entry name" value="HMG_CoA_Rdtase_sub-bd_dom_sf"/>
</dbReference>
<dbReference type="GO" id="GO:0015936">
    <property type="term" value="P:coenzyme A metabolic process"/>
    <property type="evidence" value="ECO:0007669"/>
    <property type="project" value="InterPro"/>
</dbReference>
<evidence type="ECO:0000313" key="4">
    <source>
        <dbReference type="EMBL" id="MCB8881098.1"/>
    </source>
</evidence>
<comment type="catalytic activity">
    <reaction evidence="3">
        <text>(R)-mevalonate + 2 NAD(+) + CoA = (3S)-3-hydroxy-3-methylglutaryl-CoA + 2 NADH + 2 H(+)</text>
        <dbReference type="Rhea" id="RHEA:14833"/>
        <dbReference type="ChEBI" id="CHEBI:15378"/>
        <dbReference type="ChEBI" id="CHEBI:36464"/>
        <dbReference type="ChEBI" id="CHEBI:43074"/>
        <dbReference type="ChEBI" id="CHEBI:57287"/>
        <dbReference type="ChEBI" id="CHEBI:57540"/>
        <dbReference type="ChEBI" id="CHEBI:57945"/>
        <dbReference type="EC" id="1.1.1.88"/>
    </reaction>
</comment>
<keyword evidence="5" id="KW-1185">Reference proteome</keyword>
<dbReference type="EMBL" id="JAESVA010000004">
    <property type="protein sequence ID" value="MCB8881098.1"/>
    <property type="molecule type" value="Genomic_DNA"/>
</dbReference>
<dbReference type="InterPro" id="IPR023074">
    <property type="entry name" value="HMG_CoA_Rdtase_cat_sf"/>
</dbReference>
<dbReference type="CDD" id="cd00644">
    <property type="entry name" value="HMG-CoA_reductase_classII"/>
    <property type="match status" value="1"/>
</dbReference>
<dbReference type="Gene3D" id="1.10.8.660">
    <property type="match status" value="1"/>
</dbReference>
<organism evidence="4 5">
    <name type="scientific">Acidisoma cellulosilyticum</name>
    <dbReference type="NCBI Taxonomy" id="2802395"/>
    <lineage>
        <taxon>Bacteria</taxon>
        <taxon>Pseudomonadati</taxon>
        <taxon>Pseudomonadota</taxon>
        <taxon>Alphaproteobacteria</taxon>
        <taxon>Acetobacterales</taxon>
        <taxon>Acidocellaceae</taxon>
        <taxon>Acidisoma</taxon>
    </lineage>
</organism>
<evidence type="ECO:0000313" key="5">
    <source>
        <dbReference type="Proteomes" id="UP000721844"/>
    </source>
</evidence>
<accession>A0A963Z1H7</accession>
<protein>
    <recommendedName>
        <fullName evidence="3">3-hydroxy-3-methylglutaryl coenzyme A reductase</fullName>
        <shortName evidence="3">HMG-CoA reductase</shortName>
        <ecNumber evidence="3">1.1.1.88</ecNumber>
    </recommendedName>
</protein>
<keyword evidence="3" id="KW-0520">NAD</keyword>
<dbReference type="InterPro" id="IPR004553">
    <property type="entry name" value="HMG_CoA_Rdtase_bac-typ"/>
</dbReference>
<dbReference type="PANTHER" id="PTHR10572">
    <property type="entry name" value="3-HYDROXY-3-METHYLGLUTARYL-COENZYME A REDUCTASE"/>
    <property type="match status" value="1"/>
</dbReference>
<dbReference type="EC" id="1.1.1.88" evidence="3"/>
<dbReference type="NCBIfam" id="TIGR00532">
    <property type="entry name" value="HMG_CoA_R_NAD"/>
    <property type="match status" value="1"/>
</dbReference>
<dbReference type="SUPFAM" id="SSF55035">
    <property type="entry name" value="NAD-binding domain of HMG-CoA reductase"/>
    <property type="match status" value="1"/>
</dbReference>
<dbReference type="InterPro" id="IPR023076">
    <property type="entry name" value="HMG_CoA_Rdtase_CS"/>
</dbReference>